<comment type="caution">
    <text evidence="2">The sequence shown here is derived from an EMBL/GenBank/DDBJ whole genome shotgun (WGS) entry which is preliminary data.</text>
</comment>
<dbReference type="PANTHER" id="PTHR35563:SF2">
    <property type="entry name" value="BARREL METAL-DEPENDENT HYDROLASE, PUTATIVE (AFU_ORTHOLOGUE AFUA_1G16240)-RELATED"/>
    <property type="match status" value="1"/>
</dbReference>
<gene>
    <name evidence="2" type="ORF">NRP21_25640</name>
</gene>
<dbReference type="Pfam" id="PF04909">
    <property type="entry name" value="Amidohydro_2"/>
    <property type="match status" value="1"/>
</dbReference>
<dbReference type="Gene3D" id="3.20.20.140">
    <property type="entry name" value="Metal-dependent hydrolases"/>
    <property type="match status" value="1"/>
</dbReference>
<evidence type="ECO:0000259" key="1">
    <source>
        <dbReference type="Pfam" id="PF04909"/>
    </source>
</evidence>
<dbReference type="RefSeq" id="WP_257719086.1">
    <property type="nucleotide sequence ID" value="NZ_JANJOU010000034.1"/>
</dbReference>
<dbReference type="PANTHER" id="PTHR35563">
    <property type="entry name" value="BARREL METAL-DEPENDENT HYDROLASE, PUTATIVE (AFU_ORTHOLOGUE AFUA_1G16240)-RELATED"/>
    <property type="match status" value="1"/>
</dbReference>
<evidence type="ECO:0000313" key="3">
    <source>
        <dbReference type="Proteomes" id="UP001524642"/>
    </source>
</evidence>
<proteinExistence type="predicted"/>
<sequence>MPWSAGTGPARLAVPPGAADCHIHIYDGRFPYDPAATLRPAPATVADYRLLQRRLGTGRCVVVQPSSYGTDNACLVDALCQFGDAARGVAVVDASVQEAELRALDAAGVRGARFNLARPAGADAEALEAVARRIAPLGWHLQVHTLPDVWQGLEAVLGRLPVPIVIDHLGRLPQPAGLSHPAWPLLRRLVDEGRAWVKISGAYHDTRSGAPDYADTGAVVRAWVEAAPERVVWGTDWPHPSATAGEKPVPDDARLLDLLADWAPSAALRTRILVDNPVALYGFPEARA</sequence>
<accession>A0ABT1XBY3</accession>
<reference evidence="2 3" key="1">
    <citation type="submission" date="2022-06" db="EMBL/GenBank/DDBJ databases">
        <title>Roseomonas CN29.</title>
        <authorList>
            <person name="Cheng Y."/>
            <person name="He X."/>
        </authorList>
    </citation>
    <scope>NUCLEOTIDE SEQUENCE [LARGE SCALE GENOMIC DNA]</scope>
    <source>
        <strain evidence="2 3">CN29</strain>
    </source>
</reference>
<dbReference type="SUPFAM" id="SSF51556">
    <property type="entry name" value="Metallo-dependent hydrolases"/>
    <property type="match status" value="1"/>
</dbReference>
<dbReference type="EMBL" id="JANJOU010000034">
    <property type="protein sequence ID" value="MCR0985439.1"/>
    <property type="molecule type" value="Genomic_DNA"/>
</dbReference>
<dbReference type="InterPro" id="IPR052358">
    <property type="entry name" value="Aro_Compnd_Degr_Hydrolases"/>
</dbReference>
<name>A0ABT1XBY3_9PROT</name>
<dbReference type="InterPro" id="IPR032466">
    <property type="entry name" value="Metal_Hydrolase"/>
</dbReference>
<evidence type="ECO:0000313" key="2">
    <source>
        <dbReference type="EMBL" id="MCR0985439.1"/>
    </source>
</evidence>
<feature type="domain" description="Amidohydrolase-related" evidence="1">
    <location>
        <begin position="20"/>
        <end position="283"/>
    </location>
</feature>
<organism evidence="2 3">
    <name type="scientific">Roseomonas populi</name>
    <dbReference type="NCBI Taxonomy" id="3121582"/>
    <lineage>
        <taxon>Bacteria</taxon>
        <taxon>Pseudomonadati</taxon>
        <taxon>Pseudomonadota</taxon>
        <taxon>Alphaproteobacteria</taxon>
        <taxon>Acetobacterales</taxon>
        <taxon>Roseomonadaceae</taxon>
        <taxon>Roseomonas</taxon>
    </lineage>
</organism>
<dbReference type="Proteomes" id="UP001524642">
    <property type="component" value="Unassembled WGS sequence"/>
</dbReference>
<keyword evidence="3" id="KW-1185">Reference proteome</keyword>
<protein>
    <submittedName>
        <fullName evidence="2">Amidohydrolase family protein</fullName>
    </submittedName>
</protein>
<dbReference type="InterPro" id="IPR006680">
    <property type="entry name" value="Amidohydro-rel"/>
</dbReference>